<keyword evidence="1" id="KW-1133">Transmembrane helix</keyword>
<gene>
    <name evidence="2" type="ORF">AVR91_0236810</name>
</gene>
<dbReference type="Proteomes" id="UP000076660">
    <property type="component" value="Unassembled WGS sequence"/>
</dbReference>
<accession>A0A1W2LK72</accession>
<sequence length="150" mass="15806">MVEKRAKKKKRLFIGLGVLAGVIVLTIATVVVLGVVVANSDKVAYQRLPGGPDEIARAYADAVETRDPAKLTNVDCAPSAEYPASKSVAGFAEHGTTVMIGARRQNEATRVSFDVEIRRTDAAPDPSILWVTQEEGGSWCVGLGGTGLPA</sequence>
<feature type="transmembrane region" description="Helical" evidence="1">
    <location>
        <begin position="12"/>
        <end position="38"/>
    </location>
</feature>
<organism evidence="2 3">
    <name type="scientific">Amycolatopsis keratiniphila subsp. keratiniphila</name>
    <dbReference type="NCBI Taxonomy" id="227715"/>
    <lineage>
        <taxon>Bacteria</taxon>
        <taxon>Bacillati</taxon>
        <taxon>Actinomycetota</taxon>
        <taxon>Actinomycetes</taxon>
        <taxon>Pseudonocardiales</taxon>
        <taxon>Pseudonocardiaceae</taxon>
        <taxon>Amycolatopsis</taxon>
        <taxon>Amycolatopsis japonica group</taxon>
    </lineage>
</organism>
<keyword evidence="1" id="KW-0812">Transmembrane</keyword>
<evidence type="ECO:0000313" key="3">
    <source>
        <dbReference type="Proteomes" id="UP000076660"/>
    </source>
</evidence>
<protein>
    <recommendedName>
        <fullName evidence="4">DUF4878 domain-containing protein</fullName>
    </recommendedName>
</protein>
<dbReference type="AlphaFoldDB" id="A0A1W2LK72"/>
<reference evidence="2 3" key="1">
    <citation type="submission" date="2016-12" db="EMBL/GenBank/DDBJ databases">
        <title>Amycolatopsis keratiniphila subsp. keratiniphila genome sequencing and assembly.</title>
        <authorList>
            <person name="Mayilraj S."/>
            <person name="Kaur N."/>
        </authorList>
    </citation>
    <scope>NUCLEOTIDE SEQUENCE [LARGE SCALE GENOMIC DNA]</scope>
    <source>
        <strain evidence="2 3">DSM 44409</strain>
    </source>
</reference>
<keyword evidence="1" id="KW-0472">Membrane</keyword>
<evidence type="ECO:0000313" key="2">
    <source>
        <dbReference type="EMBL" id="ONF63004.1"/>
    </source>
</evidence>
<name>A0A1W2LK72_9PSEU</name>
<evidence type="ECO:0008006" key="4">
    <source>
        <dbReference type="Google" id="ProtNLM"/>
    </source>
</evidence>
<evidence type="ECO:0000256" key="1">
    <source>
        <dbReference type="SAM" id="Phobius"/>
    </source>
</evidence>
<dbReference type="EMBL" id="LQMT02000039">
    <property type="protein sequence ID" value="ONF63004.1"/>
    <property type="molecule type" value="Genomic_DNA"/>
</dbReference>
<comment type="caution">
    <text evidence="2">The sequence shown here is derived from an EMBL/GenBank/DDBJ whole genome shotgun (WGS) entry which is preliminary data.</text>
</comment>
<proteinExistence type="predicted"/>